<evidence type="ECO:0000256" key="1">
    <source>
        <dbReference type="SAM" id="SignalP"/>
    </source>
</evidence>
<dbReference type="InterPro" id="IPR011249">
    <property type="entry name" value="Metalloenz_LuxS/M16"/>
</dbReference>
<gene>
    <name evidence="3" type="ORF">DSM01_442</name>
    <name evidence="4" type="ORF">SAMN04487999_1150</name>
</gene>
<dbReference type="Proteomes" id="UP000290037">
    <property type="component" value="Unassembled WGS sequence"/>
</dbReference>
<feature type="signal peptide" evidence="1">
    <location>
        <begin position="1"/>
        <end position="18"/>
    </location>
</feature>
<dbReference type="SUPFAM" id="SSF63411">
    <property type="entry name" value="LuxS/MPP-like metallohydrolase"/>
    <property type="match status" value="2"/>
</dbReference>
<dbReference type="EMBL" id="QOVN01000001">
    <property type="protein sequence ID" value="RXG31301.1"/>
    <property type="molecule type" value="Genomic_DNA"/>
</dbReference>
<dbReference type="STRING" id="573501.SAMN04487999_1150"/>
<dbReference type="Proteomes" id="UP000184240">
    <property type="component" value="Unassembled WGS sequence"/>
</dbReference>
<dbReference type="Gene3D" id="3.30.830.10">
    <property type="entry name" value="Metalloenzyme, LuxS/M16 peptidase-like"/>
    <property type="match status" value="2"/>
</dbReference>
<dbReference type="PANTHER" id="PTHR11851">
    <property type="entry name" value="METALLOPROTEASE"/>
    <property type="match status" value="1"/>
</dbReference>
<dbReference type="InterPro" id="IPR007863">
    <property type="entry name" value="Peptidase_M16_C"/>
</dbReference>
<organism evidence="4 5">
    <name type="scientific">Leeuwenhoekiella palythoae</name>
    <dbReference type="NCBI Taxonomy" id="573501"/>
    <lineage>
        <taxon>Bacteria</taxon>
        <taxon>Pseudomonadati</taxon>
        <taxon>Bacteroidota</taxon>
        <taxon>Flavobacteriia</taxon>
        <taxon>Flavobacteriales</taxon>
        <taxon>Flavobacteriaceae</taxon>
        <taxon>Leeuwenhoekiella</taxon>
    </lineage>
</organism>
<keyword evidence="1" id="KW-0732">Signal</keyword>
<name>A0A1M5WCH5_9FLAO</name>
<sequence>MKNIFFSLLFICSLSAVAQIDRSTQPKAGPAPEINLSEPETFTLKNGLKVIVVENHKLPRVAYTLTLDNPPIAEGDKTGAAALAGSLLGQGSQSISKDDFNEEVDYMGARMSFGSQYASASGLSQYAERILELLADAAIHPNFTQEEFEKEQTKLIEGLKTNEKSVAAAAGQVSRALLYGKNHPKGEFETQEGLEKITLADAKAFYKKAFIPNNAYLVVVGDVDYKDIKKWVSADFKDWKKGTTLSNDFATPQNVSTPEIDFVDMPNAVQSQVIVQNLVDLKMSDPDYFPVLIANQILGGGGEGRLFLNLREDKGYTYGAYSSISDSKYGKTSFSASASVRNMVTDSSVVAFLEEIDKIRQEPVSATDLKNAKAKYVGSFVRSLEQPSTIARFALNKETENLPDDFYQDYLSKVNAVTVADVQRVANKYFLGDNARIVIAGKGSEVLENLEKVTYKGKTIPVKYFDKKANAVEKPTYEVALPEGVTATTVFNNYIEAIGGKEAVAGINSIVMMGEGSVQGTPLKLTIKKTNKDQFLQEISVMGNVMSKQVLNGDSASISAQGQTMNPSPEQVEALKKEAAIIPEVNMINDASIKLLGIEKVDGKNAYAVALTDTKKAFYDTESGLKIKEETTQEMQGQTFVQTIQFDDYKPAGAIVVPYKLSQSMGPQNIEFTFSEIKVNEGVSDADFQ</sequence>
<feature type="domain" description="Peptidase M16 C-terminal" evidence="2">
    <location>
        <begin position="196"/>
        <end position="375"/>
    </location>
</feature>
<reference evidence="4" key="1">
    <citation type="submission" date="2016-11" db="EMBL/GenBank/DDBJ databases">
        <authorList>
            <person name="Jaros S."/>
            <person name="Januszkiewicz K."/>
            <person name="Wedrychowicz H."/>
        </authorList>
    </citation>
    <scope>NUCLEOTIDE SEQUENCE [LARGE SCALE GENOMIC DNA]</scope>
    <source>
        <strain evidence="4">DSM 19859</strain>
    </source>
</reference>
<evidence type="ECO:0000313" key="5">
    <source>
        <dbReference type="Proteomes" id="UP000184240"/>
    </source>
</evidence>
<proteinExistence type="predicted"/>
<dbReference type="InterPro" id="IPR050361">
    <property type="entry name" value="MPP/UQCRC_Complex"/>
</dbReference>
<evidence type="ECO:0000313" key="4">
    <source>
        <dbReference type="EMBL" id="SHH85171.1"/>
    </source>
</evidence>
<evidence type="ECO:0000259" key="2">
    <source>
        <dbReference type="Pfam" id="PF05193"/>
    </source>
</evidence>
<dbReference type="EMBL" id="FQXT01000002">
    <property type="protein sequence ID" value="SHH85171.1"/>
    <property type="molecule type" value="Genomic_DNA"/>
</dbReference>
<protein>
    <submittedName>
        <fullName evidence="3 4">Zn-dependent peptidase</fullName>
    </submittedName>
</protein>
<dbReference type="OrthoDB" id="9811314at2"/>
<dbReference type="Pfam" id="PF05193">
    <property type="entry name" value="Peptidase_M16_C"/>
    <property type="match status" value="1"/>
</dbReference>
<reference evidence="3 6" key="3">
    <citation type="submission" date="2018-07" db="EMBL/GenBank/DDBJ databases">
        <title>Leeuwenhoekiella genomics.</title>
        <authorList>
            <person name="Tahon G."/>
            <person name="Willems A."/>
        </authorList>
    </citation>
    <scope>NUCLEOTIDE SEQUENCE [LARGE SCALE GENOMIC DNA]</scope>
    <source>
        <strain evidence="3 6">LMG 24856</strain>
    </source>
</reference>
<dbReference type="RefSeq" id="WP_072981216.1">
    <property type="nucleotide sequence ID" value="NZ_FQXT01000002.1"/>
</dbReference>
<dbReference type="GO" id="GO:0046872">
    <property type="term" value="F:metal ion binding"/>
    <property type="evidence" value="ECO:0007669"/>
    <property type="project" value="InterPro"/>
</dbReference>
<reference evidence="5" key="2">
    <citation type="submission" date="2016-11" db="EMBL/GenBank/DDBJ databases">
        <authorList>
            <person name="Varghese N."/>
            <person name="Submissions S."/>
        </authorList>
    </citation>
    <scope>NUCLEOTIDE SEQUENCE [LARGE SCALE GENOMIC DNA]</scope>
    <source>
        <strain evidence="5">DSM 19859</strain>
    </source>
</reference>
<dbReference type="AlphaFoldDB" id="A0A1M5WCH5"/>
<accession>A0A1M5WCH5</accession>
<dbReference type="PANTHER" id="PTHR11851:SF224">
    <property type="entry name" value="PROCESSING PROTEASE"/>
    <property type="match status" value="1"/>
</dbReference>
<evidence type="ECO:0000313" key="6">
    <source>
        <dbReference type="Proteomes" id="UP000290037"/>
    </source>
</evidence>
<dbReference type="Gene3D" id="2.50.20.10">
    <property type="entry name" value="Lipoprotein localisation LolA/LolB/LppX"/>
    <property type="match status" value="1"/>
</dbReference>
<keyword evidence="6" id="KW-1185">Reference proteome</keyword>
<feature type="chain" id="PRO_5012409547" evidence="1">
    <location>
        <begin position="19"/>
        <end position="689"/>
    </location>
</feature>
<evidence type="ECO:0000313" key="3">
    <source>
        <dbReference type="EMBL" id="RXG31301.1"/>
    </source>
</evidence>